<dbReference type="CDD" id="cd02440">
    <property type="entry name" value="AdoMet_MTases"/>
    <property type="match status" value="1"/>
</dbReference>
<dbReference type="EMBL" id="CP017708">
    <property type="protein sequence ID" value="AOY82974.1"/>
    <property type="molecule type" value="Genomic_DNA"/>
</dbReference>
<dbReference type="PANTHER" id="PTHR43861">
    <property type="entry name" value="TRANS-ACONITATE 2-METHYLTRANSFERASE-RELATED"/>
    <property type="match status" value="1"/>
</dbReference>
<proteinExistence type="predicted"/>
<dbReference type="SUPFAM" id="SSF57997">
    <property type="entry name" value="Tropomyosin"/>
    <property type="match status" value="1"/>
</dbReference>
<feature type="region of interest" description="Disordered" evidence="2">
    <location>
        <begin position="351"/>
        <end position="382"/>
    </location>
</feature>
<evidence type="ECO:0000256" key="2">
    <source>
        <dbReference type="SAM" id="MobiDB-lite"/>
    </source>
</evidence>
<dbReference type="SUPFAM" id="SSF53335">
    <property type="entry name" value="S-adenosyl-L-methionine-dependent methyltransferases"/>
    <property type="match status" value="1"/>
</dbReference>
<sequence>MTQTLRHICWCGNTELTEFSPDYFVCYQCGTLVSKTGLRTEQIRVQDDNHDFYGKEYWLSHQTEHYGFPDIRQRARQDLPERCLHWLRTLMAYKLPPAKVLELGCAHGGFVAMMGWAGFEAMGLELSPWVVEFAQQTFNIPILSGPIEDQQLETELFDAIVLYDVLEHLPDPVATMSHGASLLKEDGIFIVQMPNYEEGKTYSEMVAQKDNFLHQMKSIEHIHLLSRRGVSQFFKNLGFEFLQFEQQLFDYDMFFVASRQALVRYTDEQISYYLLKSPSGRMVQALLDKSSDFNKLQVQYQNIQVQYQTSETRRAELLKIIEQQDQEIASLRSQVSATVTDLQQTKSQLTQAHSDLQHTQSQLNQSNSDLQNTQSQLNQSHSEIQYNQSQLTQIHSELQHTQSQLTQIHSHLQQTQSQLAQSQEKIHNFQQNQLQHIQNQLNEAEANLKVINVEIAAMKTSKFWKLRSLWFKFKGFVGLPTDNESNF</sequence>
<feature type="coiled-coil region" evidence="1">
    <location>
        <begin position="412"/>
        <end position="461"/>
    </location>
</feature>
<evidence type="ECO:0000313" key="3">
    <source>
        <dbReference type="EMBL" id="AOY82974.1"/>
    </source>
</evidence>
<keyword evidence="3" id="KW-0808">Transferase</keyword>
<dbReference type="AlphaFoldDB" id="A0A1D9G623"/>
<accession>A0A1D9G623</accession>
<dbReference type="Proteomes" id="UP000176944">
    <property type="component" value="Chromosome"/>
</dbReference>
<keyword evidence="1" id="KW-0175">Coiled coil</keyword>
<protein>
    <submittedName>
        <fullName evidence="3">Methyltransferase domain-containing protein</fullName>
    </submittedName>
</protein>
<dbReference type="GO" id="GO:0032259">
    <property type="term" value="P:methylation"/>
    <property type="evidence" value="ECO:0007669"/>
    <property type="project" value="UniProtKB-KW"/>
</dbReference>
<dbReference type="Gene3D" id="1.10.287.1490">
    <property type="match status" value="1"/>
</dbReference>
<name>A0A1D9G623_MOOP1</name>
<gene>
    <name evidence="3" type="ORF">BJP36_26735</name>
</gene>
<reference evidence="4" key="1">
    <citation type="submission" date="2016-10" db="EMBL/GenBank/DDBJ databases">
        <title>Comparative genomics uncovers the prolific and rare metabolic potential of the cyanobacterial genus Moorea.</title>
        <authorList>
            <person name="Leao T."/>
            <person name="Castelao G."/>
            <person name="Korobeynikov A."/>
            <person name="Monroe E.A."/>
            <person name="Podell S."/>
            <person name="Glukhov E."/>
            <person name="Allen E."/>
            <person name="Gerwick W.H."/>
            <person name="Gerwick L."/>
        </authorList>
    </citation>
    <scope>NUCLEOTIDE SEQUENCE [LARGE SCALE GENOMIC DNA]</scope>
    <source>
        <strain evidence="4">JHB</strain>
    </source>
</reference>
<dbReference type="Pfam" id="PF13489">
    <property type="entry name" value="Methyltransf_23"/>
    <property type="match status" value="1"/>
</dbReference>
<dbReference type="GO" id="GO:0008168">
    <property type="term" value="F:methyltransferase activity"/>
    <property type="evidence" value="ECO:0007669"/>
    <property type="project" value="UniProtKB-KW"/>
</dbReference>
<keyword evidence="3" id="KW-0489">Methyltransferase</keyword>
<organism evidence="3 4">
    <name type="scientific">Moorena producens (strain JHB)</name>
    <dbReference type="NCBI Taxonomy" id="1454205"/>
    <lineage>
        <taxon>Bacteria</taxon>
        <taxon>Bacillati</taxon>
        <taxon>Cyanobacteriota</taxon>
        <taxon>Cyanophyceae</taxon>
        <taxon>Coleofasciculales</taxon>
        <taxon>Coleofasciculaceae</taxon>
        <taxon>Moorena</taxon>
    </lineage>
</organism>
<evidence type="ECO:0000256" key="1">
    <source>
        <dbReference type="SAM" id="Coils"/>
    </source>
</evidence>
<dbReference type="InterPro" id="IPR029063">
    <property type="entry name" value="SAM-dependent_MTases_sf"/>
</dbReference>
<dbReference type="Gene3D" id="3.40.50.150">
    <property type="entry name" value="Vaccinia Virus protein VP39"/>
    <property type="match status" value="1"/>
</dbReference>
<feature type="compositionally biased region" description="Low complexity" evidence="2">
    <location>
        <begin position="360"/>
        <end position="382"/>
    </location>
</feature>
<evidence type="ECO:0000313" key="4">
    <source>
        <dbReference type="Proteomes" id="UP000176944"/>
    </source>
</evidence>